<proteinExistence type="predicted"/>
<dbReference type="STRING" id="1797780.A3E45_00745"/>
<gene>
    <name evidence="2" type="ORF">A3E45_00745</name>
</gene>
<dbReference type="InterPro" id="IPR002686">
    <property type="entry name" value="Transposase_17"/>
</dbReference>
<accession>A0A1F5K623</accession>
<evidence type="ECO:0000313" key="2">
    <source>
        <dbReference type="EMBL" id="OGE36433.1"/>
    </source>
</evidence>
<feature type="domain" description="Transposase IS200-like" evidence="1">
    <location>
        <begin position="9"/>
        <end position="145"/>
    </location>
</feature>
<dbReference type="InterPro" id="IPR036515">
    <property type="entry name" value="Transposase_17_sf"/>
</dbReference>
<dbReference type="GO" id="GO:0003677">
    <property type="term" value="F:DNA binding"/>
    <property type="evidence" value="ECO:0007669"/>
    <property type="project" value="InterPro"/>
</dbReference>
<dbReference type="GO" id="GO:0006313">
    <property type="term" value="P:DNA transposition"/>
    <property type="evidence" value="ECO:0007669"/>
    <property type="project" value="InterPro"/>
</dbReference>
<dbReference type="PANTHER" id="PTHR34322">
    <property type="entry name" value="TRANSPOSASE, Y1_TNP DOMAIN-CONTAINING"/>
    <property type="match status" value="1"/>
</dbReference>
<dbReference type="GO" id="GO:0004803">
    <property type="term" value="F:transposase activity"/>
    <property type="evidence" value="ECO:0007669"/>
    <property type="project" value="InterPro"/>
</dbReference>
<dbReference type="Pfam" id="PF01797">
    <property type="entry name" value="Y1_Tnp"/>
    <property type="match status" value="1"/>
</dbReference>
<comment type="caution">
    <text evidence="2">The sequence shown here is derived from an EMBL/GenBank/DDBJ whole genome shotgun (WGS) entry which is preliminary data.</text>
</comment>
<dbReference type="SUPFAM" id="SSF143422">
    <property type="entry name" value="Transposase IS200-like"/>
    <property type="match status" value="1"/>
</dbReference>
<dbReference type="Proteomes" id="UP000176405">
    <property type="component" value="Unassembled WGS sequence"/>
</dbReference>
<dbReference type="SMART" id="SM01321">
    <property type="entry name" value="Y1_Tnp"/>
    <property type="match status" value="1"/>
</dbReference>
<dbReference type="PANTHER" id="PTHR34322:SF2">
    <property type="entry name" value="TRANSPOSASE IS200-LIKE DOMAIN-CONTAINING PROTEIN"/>
    <property type="match status" value="1"/>
</dbReference>
<name>A0A1F5K623_9BACT</name>
<dbReference type="EMBL" id="MFDH01000011">
    <property type="protein sequence ID" value="OGE36433.1"/>
    <property type="molecule type" value="Genomic_DNA"/>
</dbReference>
<organism evidence="2 3">
    <name type="scientific">Candidatus Daviesbacteria bacterium RIFCSPHIGHO2_12_FULL_43_11</name>
    <dbReference type="NCBI Taxonomy" id="1797780"/>
    <lineage>
        <taxon>Bacteria</taxon>
        <taxon>Candidatus Daviesiibacteriota</taxon>
    </lineage>
</organism>
<sequence>MPYRTTPLITGQYYHLYNRGLAKRNIFATARDYHRFIQTVFYYQIKNPKPKFSLYQTSQLYKIDPSKKIVDVICYCLMPNHFHILIKQVEDHGISEFMRKFTHSYMKYWNIRHNNQGPLLQGMFKAVLVESDEQLLHLSRYIHLNPLVSLLVKDLKDYQWSSYPTYLGLNDNPAIAKEEIFKFFKTLVDYEKFVLDQANYGTTLELLKHSTIDIDVE</sequence>
<reference evidence="2 3" key="1">
    <citation type="journal article" date="2016" name="Nat. Commun.">
        <title>Thousands of microbial genomes shed light on interconnected biogeochemical processes in an aquifer system.</title>
        <authorList>
            <person name="Anantharaman K."/>
            <person name="Brown C.T."/>
            <person name="Hug L.A."/>
            <person name="Sharon I."/>
            <person name="Castelle C.J."/>
            <person name="Probst A.J."/>
            <person name="Thomas B.C."/>
            <person name="Singh A."/>
            <person name="Wilkins M.J."/>
            <person name="Karaoz U."/>
            <person name="Brodie E.L."/>
            <person name="Williams K.H."/>
            <person name="Hubbard S.S."/>
            <person name="Banfield J.F."/>
        </authorList>
    </citation>
    <scope>NUCLEOTIDE SEQUENCE [LARGE SCALE GENOMIC DNA]</scope>
</reference>
<dbReference type="Gene3D" id="3.30.70.1290">
    <property type="entry name" value="Transposase IS200-like"/>
    <property type="match status" value="1"/>
</dbReference>
<dbReference type="AlphaFoldDB" id="A0A1F5K623"/>
<evidence type="ECO:0000259" key="1">
    <source>
        <dbReference type="SMART" id="SM01321"/>
    </source>
</evidence>
<evidence type="ECO:0000313" key="3">
    <source>
        <dbReference type="Proteomes" id="UP000176405"/>
    </source>
</evidence>
<protein>
    <recommendedName>
        <fullName evidence="1">Transposase IS200-like domain-containing protein</fullName>
    </recommendedName>
</protein>